<dbReference type="GO" id="GO:0005657">
    <property type="term" value="C:replication fork"/>
    <property type="evidence" value="ECO:0007669"/>
    <property type="project" value="TreeGrafter"/>
</dbReference>
<keyword evidence="1" id="KW-0812">Transmembrane</keyword>
<dbReference type="AlphaFoldDB" id="A0A6F9DUU9"/>
<dbReference type="PANTHER" id="PTHR15949">
    <property type="entry name" value="TESTIS-EXPRESSED PROTEIN 264"/>
    <property type="match status" value="1"/>
</dbReference>
<gene>
    <name evidence="2" type="primary">Tex264-002</name>
</gene>
<dbReference type="GO" id="GO:0005634">
    <property type="term" value="C:nucleus"/>
    <property type="evidence" value="ECO:0007669"/>
    <property type="project" value="TreeGrafter"/>
</dbReference>
<organism evidence="2">
    <name type="scientific">Phallusia mammillata</name>
    <dbReference type="NCBI Taxonomy" id="59560"/>
    <lineage>
        <taxon>Eukaryota</taxon>
        <taxon>Metazoa</taxon>
        <taxon>Chordata</taxon>
        <taxon>Tunicata</taxon>
        <taxon>Ascidiacea</taxon>
        <taxon>Phlebobranchia</taxon>
        <taxon>Ascidiidae</taxon>
        <taxon>Phallusia</taxon>
    </lineage>
</organism>
<evidence type="ECO:0000313" key="2">
    <source>
        <dbReference type="EMBL" id="CAB3266909.1"/>
    </source>
</evidence>
<name>A0A6F9DUU9_9ASCI</name>
<dbReference type="GO" id="GO:0005789">
    <property type="term" value="C:endoplasmic reticulum membrane"/>
    <property type="evidence" value="ECO:0007669"/>
    <property type="project" value="TreeGrafter"/>
</dbReference>
<feature type="transmembrane region" description="Helical" evidence="1">
    <location>
        <begin position="6"/>
        <end position="27"/>
    </location>
</feature>
<keyword evidence="1" id="KW-1133">Transmembrane helix</keyword>
<protein>
    <submittedName>
        <fullName evidence="2">Testis-expressed sequence 264 protein-like</fullName>
    </submittedName>
</protein>
<dbReference type="InterPro" id="IPR011256">
    <property type="entry name" value="Reg_factor_effector_dom_sf"/>
</dbReference>
<proteinExistence type="evidence at transcript level"/>
<keyword evidence="1" id="KW-0472">Membrane</keyword>
<dbReference type="Gene3D" id="3.20.80.10">
    <property type="entry name" value="Regulatory factor, effector binding domain"/>
    <property type="match status" value="1"/>
</dbReference>
<dbReference type="GO" id="GO:0106300">
    <property type="term" value="P:protein-DNA covalent cross-linking repair"/>
    <property type="evidence" value="ECO:0007669"/>
    <property type="project" value="TreeGrafter"/>
</dbReference>
<dbReference type="EMBL" id="LR791047">
    <property type="protein sequence ID" value="CAB3266909.1"/>
    <property type="molecule type" value="mRNA"/>
</dbReference>
<dbReference type="SUPFAM" id="SSF55136">
    <property type="entry name" value="Probable bacterial effector-binding domain"/>
    <property type="match status" value="1"/>
</dbReference>
<sequence length="192" mass="21295">MEIVGTITVCVAALAVMVWAILSYLGAVGTIDVTIGRPVVKNLWIAYKLHKGPYENCDAHFYQAIEDYPGDASCVGIFYDDPEKVHKDKLQAAVGVILSDGEPAPVSLVDLMTKKGYLIAELPEVDSAVKAEFPFRFSISAWIGAMRVYNNIFKFISENKLSVRPFLELYIGDKIHYMVPLNYDGFILPGVK</sequence>
<reference evidence="2" key="1">
    <citation type="submission" date="2020-04" db="EMBL/GenBank/DDBJ databases">
        <authorList>
            <person name="Neveu A P."/>
        </authorList>
    </citation>
    <scope>NUCLEOTIDE SEQUENCE</scope>
    <source>
        <tissue evidence="2">Whole embryo</tissue>
    </source>
</reference>
<dbReference type="PANTHER" id="PTHR15949:SF3">
    <property type="entry name" value="TESTIS-EXPRESSED PROTEIN 264"/>
    <property type="match status" value="1"/>
</dbReference>
<accession>A0A6F9DUU9</accession>
<dbReference type="GO" id="GO:0000421">
    <property type="term" value="C:autophagosome membrane"/>
    <property type="evidence" value="ECO:0007669"/>
    <property type="project" value="TreeGrafter"/>
</dbReference>
<evidence type="ECO:0000256" key="1">
    <source>
        <dbReference type="SAM" id="Phobius"/>
    </source>
</evidence>
<dbReference type="GO" id="GO:0061709">
    <property type="term" value="P:reticulophagy"/>
    <property type="evidence" value="ECO:0007669"/>
    <property type="project" value="TreeGrafter"/>
</dbReference>